<keyword evidence="4 6" id="KW-0418">Kinase</keyword>
<dbReference type="SUPFAM" id="SSF143724">
    <property type="entry name" value="PHP14-like"/>
    <property type="match status" value="1"/>
</dbReference>
<keyword evidence="3 6" id="KW-0547">Nucleotide-binding</keyword>
<dbReference type="InterPro" id="IPR036832">
    <property type="entry name" value="PPK_N_dom_sf"/>
</dbReference>
<feature type="active site" description="Phosphohistidine intermediate" evidence="6">
    <location>
        <position position="445"/>
    </location>
</feature>
<dbReference type="RefSeq" id="WP_068845719.1">
    <property type="nucleotide sequence ID" value="NZ_LYDR01000027.1"/>
</dbReference>
<dbReference type="PIRSF" id="PIRSF015589">
    <property type="entry name" value="PP_kinase"/>
    <property type="match status" value="1"/>
</dbReference>
<feature type="domain" description="Polyphosphate kinase C-terminal" evidence="12">
    <location>
        <begin position="341"/>
        <end position="506"/>
    </location>
</feature>
<dbReference type="SUPFAM" id="SSF140356">
    <property type="entry name" value="PPK N-terminal domain-like"/>
    <property type="match status" value="1"/>
</dbReference>
<dbReference type="EC" id="2.7.4.1" evidence="6 7"/>
<dbReference type="Gene3D" id="3.30.1840.10">
    <property type="entry name" value="Polyphosphate kinase middle domain"/>
    <property type="match status" value="1"/>
</dbReference>
<dbReference type="GO" id="GO:0046872">
    <property type="term" value="F:metal ion binding"/>
    <property type="evidence" value="ECO:0007669"/>
    <property type="project" value="UniProtKB-KW"/>
</dbReference>
<feature type="region of interest" description="Disordered" evidence="8">
    <location>
        <begin position="701"/>
        <end position="720"/>
    </location>
</feature>
<dbReference type="PANTHER" id="PTHR30218">
    <property type="entry name" value="POLYPHOSPHATE KINASE"/>
    <property type="match status" value="1"/>
</dbReference>
<protein>
    <recommendedName>
        <fullName evidence="6 7">Polyphosphate kinase</fullName>
        <ecNumber evidence="6 7">2.7.4.1</ecNumber>
    </recommendedName>
    <alternativeName>
        <fullName evidence="6">ATP-polyphosphate phosphotransferase</fullName>
    </alternativeName>
    <alternativeName>
        <fullName evidence="6">Polyphosphoric acid kinase</fullName>
    </alternativeName>
</protein>
<evidence type="ECO:0000256" key="1">
    <source>
        <dbReference type="ARBA" id="ARBA00022553"/>
    </source>
</evidence>
<dbReference type="NCBIfam" id="TIGR03705">
    <property type="entry name" value="poly_P_kin"/>
    <property type="match status" value="1"/>
</dbReference>
<evidence type="ECO:0000259" key="10">
    <source>
        <dbReference type="Pfam" id="PF13089"/>
    </source>
</evidence>
<sequence>MNSKASQPAQSAVSQSAESRFFNRELSWLEFNQRVLDEALDATSPLLERLKFLAITASNLDEFFMVRVGSLQMLRRQQNTSRDPAGLTAIEQLEAISQRTHQMVREQYRCLLKEIEPALQADQLRRVTKDELSDRQHTVIRQVFEQKIYPILTPIRVTGHDDFPQLVNQTMNLCVRLKGESDDSPKFAVIPFGRGRERIVTLPHEAGGYSYILLENLLEICIGSFFAGEMVLECVPFRMTRNADMELREDGASDLLKEMVEALDARREGDCVRLEVASTVSTETLSFLMQVTEVSEQDVYLLDGPLDLTVMMRVFEIQGFDQHRDKPWPSRNSPRIDATQSIFQEIAKGDILLYHPYESFDPVVRFIEEAAVDPDVLAIKQTLYRTSRNSPIVSALKRAAQNGKYVTAVLELKARFDEARNIEWARDLERSEVQVIYGVKGLKTHAKVCLVVRREPHGIQRYMHFGTGNYNEMTSRLYVDASLFTCDEDLGSDATALFHAVTGYSQPQRFRRLEAAPLGLREKLLELIDAEIDRKKHGQKAMIHAKLNALVDEKMIEALYRASQAGVKIRLNVRGVCCLKPGIEGLSENIVVTSIVDRFLEHSRILYFHHGGDELVFISSADWMPRNLDRRIELLVPVNAPAAKSRLLSILKTHFMDTAKARKLMPDGRYVRSAVPAGTEPFRSQAQLYARISEEVQEAEQMRPTMLEPHLPSDVEKLSR</sequence>
<feature type="binding site" evidence="6">
    <location>
        <position position="602"/>
    </location>
    <ligand>
        <name>ATP</name>
        <dbReference type="ChEBI" id="CHEBI:30616"/>
    </ligand>
</feature>
<keyword evidence="6" id="KW-0479">Metal-binding</keyword>
<evidence type="ECO:0000259" key="12">
    <source>
        <dbReference type="Pfam" id="PF17941"/>
    </source>
</evidence>
<dbReference type="InterPro" id="IPR024953">
    <property type="entry name" value="PP_kinase_middle"/>
</dbReference>
<feature type="domain" description="Polyphosphate kinase N-terminal" evidence="10">
    <location>
        <begin position="21"/>
        <end position="124"/>
    </location>
</feature>
<dbReference type="NCBIfam" id="NF003918">
    <property type="entry name" value="PRK05443.1-2"/>
    <property type="match status" value="1"/>
</dbReference>
<keyword evidence="5 6" id="KW-0067">ATP-binding</keyword>
<evidence type="ECO:0000256" key="6">
    <source>
        <dbReference type="HAMAP-Rule" id="MF_00347"/>
    </source>
</evidence>
<dbReference type="GO" id="GO:0006799">
    <property type="term" value="P:polyphosphate biosynthetic process"/>
    <property type="evidence" value="ECO:0007669"/>
    <property type="project" value="UniProtKB-UniRule"/>
</dbReference>
<evidence type="ECO:0000256" key="7">
    <source>
        <dbReference type="RuleBase" id="RU003800"/>
    </source>
</evidence>
<evidence type="ECO:0000259" key="9">
    <source>
        <dbReference type="Pfam" id="PF02503"/>
    </source>
</evidence>
<dbReference type="GO" id="GO:0008976">
    <property type="term" value="F:polyphosphate kinase activity"/>
    <property type="evidence" value="ECO:0007669"/>
    <property type="project" value="UniProtKB-UniRule"/>
</dbReference>
<evidence type="ECO:0000313" key="13">
    <source>
        <dbReference type="EMBL" id="ODA36377.1"/>
    </source>
</evidence>
<dbReference type="InterPro" id="IPR025200">
    <property type="entry name" value="PPK_C_dom2"/>
</dbReference>
<dbReference type="HAMAP" id="MF_00347">
    <property type="entry name" value="Polyphosphate_kinase"/>
    <property type="match status" value="1"/>
</dbReference>
<dbReference type="Pfam" id="PF02503">
    <property type="entry name" value="PP_kinase"/>
    <property type="match status" value="1"/>
</dbReference>
<keyword evidence="6" id="KW-0460">Magnesium</keyword>
<dbReference type="GO" id="GO:0005524">
    <property type="term" value="F:ATP binding"/>
    <property type="evidence" value="ECO:0007669"/>
    <property type="project" value="UniProtKB-KW"/>
</dbReference>
<proteinExistence type="inferred from homology"/>
<evidence type="ECO:0000313" key="14">
    <source>
        <dbReference type="Proteomes" id="UP000094828"/>
    </source>
</evidence>
<feature type="binding site" evidence="6">
    <location>
        <position position="574"/>
    </location>
    <ligand>
        <name>ATP</name>
        <dbReference type="ChEBI" id="CHEBI:30616"/>
    </ligand>
</feature>
<evidence type="ECO:0000256" key="4">
    <source>
        <dbReference type="ARBA" id="ARBA00022777"/>
    </source>
</evidence>
<comment type="function">
    <text evidence="6 7">Catalyzes the reversible transfer of the terminal phosphate of ATP to form a long-chain polyphosphate (polyP).</text>
</comment>
<dbReference type="AlphaFoldDB" id="A0A1C3ESS2"/>
<gene>
    <name evidence="6" type="primary">ppk</name>
    <name evidence="13" type="ORF">A6X21_16390</name>
</gene>
<comment type="similarity">
    <text evidence="6 7">Belongs to the polyphosphate kinase 1 (PPK1) family.</text>
</comment>
<dbReference type="InterPro" id="IPR041108">
    <property type="entry name" value="PP_kinase_C_1"/>
</dbReference>
<keyword evidence="1 6" id="KW-0597">Phosphoprotein</keyword>
<feature type="domain" description="Polyphosphate kinase middle" evidence="9">
    <location>
        <begin position="136"/>
        <end position="313"/>
    </location>
</feature>
<dbReference type="Pfam" id="PF13089">
    <property type="entry name" value="PP_kinase_N"/>
    <property type="match status" value="1"/>
</dbReference>
<dbReference type="InterPro" id="IPR003414">
    <property type="entry name" value="PP_kinase"/>
</dbReference>
<dbReference type="CDD" id="cd09168">
    <property type="entry name" value="PLDc_PaPPK1_C2_like"/>
    <property type="match status" value="1"/>
</dbReference>
<feature type="binding site" evidence="6">
    <location>
        <position position="385"/>
    </location>
    <ligand>
        <name>Mg(2+)</name>
        <dbReference type="ChEBI" id="CHEBI:18420"/>
    </ligand>
</feature>
<dbReference type="CDD" id="cd09165">
    <property type="entry name" value="PLDc_PaPPK1_C1_like"/>
    <property type="match status" value="1"/>
</dbReference>
<accession>A0A1C3ESS2</accession>
<comment type="caution">
    <text evidence="13">The sequence shown here is derived from an EMBL/GenBank/DDBJ whole genome shotgun (WGS) entry which is preliminary data.</text>
</comment>
<evidence type="ECO:0000256" key="3">
    <source>
        <dbReference type="ARBA" id="ARBA00022741"/>
    </source>
</evidence>
<dbReference type="InterPro" id="IPR036830">
    <property type="entry name" value="PP_kinase_middle_dom_sf"/>
</dbReference>
<dbReference type="InterPro" id="IPR025198">
    <property type="entry name" value="PPK_N_dom"/>
</dbReference>
<feature type="binding site" evidence="6">
    <location>
        <position position="478"/>
    </location>
    <ligand>
        <name>ATP</name>
        <dbReference type="ChEBI" id="CHEBI:30616"/>
    </ligand>
</feature>
<dbReference type="SUPFAM" id="SSF56024">
    <property type="entry name" value="Phospholipase D/nuclease"/>
    <property type="match status" value="2"/>
</dbReference>
<evidence type="ECO:0000256" key="8">
    <source>
        <dbReference type="SAM" id="MobiDB-lite"/>
    </source>
</evidence>
<evidence type="ECO:0000256" key="2">
    <source>
        <dbReference type="ARBA" id="ARBA00022679"/>
    </source>
</evidence>
<evidence type="ECO:0000256" key="5">
    <source>
        <dbReference type="ARBA" id="ARBA00022840"/>
    </source>
</evidence>
<feature type="binding site" evidence="6">
    <location>
        <position position="59"/>
    </location>
    <ligand>
        <name>ATP</name>
        <dbReference type="ChEBI" id="CHEBI:30616"/>
    </ligand>
</feature>
<dbReference type="Pfam" id="PF13090">
    <property type="entry name" value="PP_kinase_C"/>
    <property type="match status" value="1"/>
</dbReference>
<organism evidence="13 14">
    <name type="scientific">Planctopirus hydrillae</name>
    <dbReference type="NCBI Taxonomy" id="1841610"/>
    <lineage>
        <taxon>Bacteria</taxon>
        <taxon>Pseudomonadati</taxon>
        <taxon>Planctomycetota</taxon>
        <taxon>Planctomycetia</taxon>
        <taxon>Planctomycetales</taxon>
        <taxon>Planctomycetaceae</taxon>
        <taxon>Planctopirus</taxon>
    </lineage>
</organism>
<reference evidence="13 14" key="1">
    <citation type="submission" date="2016-05" db="EMBL/GenBank/DDBJ databases">
        <title>Genomic and physiological characterization of Planctopirus sp. isolated from fresh water lake.</title>
        <authorList>
            <person name="Subhash Y."/>
            <person name="Ramana C."/>
        </authorList>
    </citation>
    <scope>NUCLEOTIDE SEQUENCE [LARGE SCALE GENOMIC DNA]</scope>
    <source>
        <strain evidence="13 14">JC280</strain>
    </source>
</reference>
<dbReference type="NCBIfam" id="NF003921">
    <property type="entry name" value="PRK05443.2-2"/>
    <property type="match status" value="1"/>
</dbReference>
<dbReference type="STRING" id="1841610.A6X21_16390"/>
<feature type="domain" description="Polyphosphate kinase C-terminal" evidence="11">
    <location>
        <begin position="515"/>
        <end position="685"/>
    </location>
</feature>
<keyword evidence="14" id="KW-1185">Reference proteome</keyword>
<keyword evidence="2 6" id="KW-0808">Transferase</keyword>
<comment type="catalytic activity">
    <reaction evidence="6 7">
        <text>[phosphate](n) + ATP = [phosphate](n+1) + ADP</text>
        <dbReference type="Rhea" id="RHEA:19573"/>
        <dbReference type="Rhea" id="RHEA-COMP:9859"/>
        <dbReference type="Rhea" id="RHEA-COMP:14280"/>
        <dbReference type="ChEBI" id="CHEBI:16838"/>
        <dbReference type="ChEBI" id="CHEBI:30616"/>
        <dbReference type="ChEBI" id="CHEBI:456216"/>
        <dbReference type="EC" id="2.7.4.1"/>
    </reaction>
</comment>
<name>A0A1C3ESS2_9PLAN</name>
<dbReference type="Gene3D" id="3.30.870.10">
    <property type="entry name" value="Endonuclease Chain A"/>
    <property type="match status" value="2"/>
</dbReference>
<feature type="compositionally biased region" description="Basic and acidic residues" evidence="8">
    <location>
        <begin position="711"/>
        <end position="720"/>
    </location>
</feature>
<dbReference type="Proteomes" id="UP000094828">
    <property type="component" value="Unassembled WGS sequence"/>
</dbReference>
<dbReference type="PANTHER" id="PTHR30218:SF0">
    <property type="entry name" value="POLYPHOSPHATE KINASE"/>
    <property type="match status" value="1"/>
</dbReference>
<dbReference type="GO" id="GO:0009358">
    <property type="term" value="C:polyphosphate kinase complex"/>
    <property type="evidence" value="ECO:0007669"/>
    <property type="project" value="InterPro"/>
</dbReference>
<dbReference type="Gene3D" id="1.20.58.310">
    <property type="entry name" value="Polyphosphate kinase N-terminal domain"/>
    <property type="match status" value="1"/>
</dbReference>
<evidence type="ECO:0000259" key="11">
    <source>
        <dbReference type="Pfam" id="PF13090"/>
    </source>
</evidence>
<dbReference type="Pfam" id="PF17941">
    <property type="entry name" value="PP_kinase_C_1"/>
    <property type="match status" value="1"/>
</dbReference>
<feature type="binding site" evidence="6">
    <location>
        <position position="415"/>
    </location>
    <ligand>
        <name>Mg(2+)</name>
        <dbReference type="ChEBI" id="CHEBI:18420"/>
    </ligand>
</feature>
<dbReference type="OrthoDB" id="9761456at2"/>
<dbReference type="EMBL" id="LYDR01000027">
    <property type="protein sequence ID" value="ODA36377.1"/>
    <property type="molecule type" value="Genomic_DNA"/>
</dbReference>
<comment type="cofactor">
    <cofactor evidence="6">
        <name>Mg(2+)</name>
        <dbReference type="ChEBI" id="CHEBI:18420"/>
    </cofactor>
</comment>
<dbReference type="NCBIfam" id="NF003917">
    <property type="entry name" value="PRK05443.1-1"/>
    <property type="match status" value="1"/>
</dbReference>
<comment type="PTM">
    <text evidence="6 7">An intermediate of this reaction is the autophosphorylated ppk in which a phosphate is covalently linked to a histidine residue through a N-P bond.</text>
</comment>